<dbReference type="Proteomes" id="UP000694888">
    <property type="component" value="Unplaced"/>
</dbReference>
<proteinExistence type="predicted"/>
<evidence type="ECO:0000313" key="10">
    <source>
        <dbReference type="RefSeq" id="XP_005111006.1"/>
    </source>
</evidence>
<dbReference type="Gene3D" id="3.30.160.60">
    <property type="entry name" value="Classic Zinc Finger"/>
    <property type="match status" value="8"/>
</dbReference>
<comment type="subcellular location">
    <subcellularLocation>
        <location evidence="1">Nucleus</location>
    </subcellularLocation>
</comment>
<evidence type="ECO:0000256" key="4">
    <source>
        <dbReference type="ARBA" id="ARBA00022771"/>
    </source>
</evidence>
<evidence type="ECO:0000256" key="6">
    <source>
        <dbReference type="ARBA" id="ARBA00023242"/>
    </source>
</evidence>
<feature type="domain" description="C2H2-type" evidence="8">
    <location>
        <begin position="280"/>
        <end position="307"/>
    </location>
</feature>
<reference evidence="10 11" key="1">
    <citation type="submission" date="2025-05" db="UniProtKB">
        <authorList>
            <consortium name="RefSeq"/>
        </authorList>
    </citation>
    <scope>IDENTIFICATION</scope>
</reference>
<gene>
    <name evidence="10 11" type="primary">LOC101856616</name>
</gene>
<feature type="domain" description="C2H2-type" evidence="8">
    <location>
        <begin position="392"/>
        <end position="419"/>
    </location>
</feature>
<dbReference type="InterPro" id="IPR036236">
    <property type="entry name" value="Znf_C2H2_sf"/>
</dbReference>
<dbReference type="SMART" id="SM00355">
    <property type="entry name" value="ZnF_C2H2"/>
    <property type="match status" value="8"/>
</dbReference>
<organism evidence="9 10">
    <name type="scientific">Aplysia californica</name>
    <name type="common">California sea hare</name>
    <dbReference type="NCBI Taxonomy" id="6500"/>
    <lineage>
        <taxon>Eukaryota</taxon>
        <taxon>Metazoa</taxon>
        <taxon>Spiralia</taxon>
        <taxon>Lophotrochozoa</taxon>
        <taxon>Mollusca</taxon>
        <taxon>Gastropoda</taxon>
        <taxon>Heterobranchia</taxon>
        <taxon>Euthyneura</taxon>
        <taxon>Tectipleura</taxon>
        <taxon>Aplysiida</taxon>
        <taxon>Aplysioidea</taxon>
        <taxon>Aplysiidae</taxon>
        <taxon>Aplysia</taxon>
    </lineage>
</organism>
<dbReference type="PANTHER" id="PTHR16515">
    <property type="entry name" value="PR DOMAIN ZINC FINGER PROTEIN"/>
    <property type="match status" value="1"/>
</dbReference>
<feature type="domain" description="C2H2-type" evidence="8">
    <location>
        <begin position="364"/>
        <end position="391"/>
    </location>
</feature>
<dbReference type="RefSeq" id="XP_005111006.1">
    <property type="nucleotide sequence ID" value="XM_005110949.3"/>
</dbReference>
<name>A0ABM0K822_APLCA</name>
<protein>
    <submittedName>
        <fullName evidence="10 11">Zinc finger protein 79</fullName>
    </submittedName>
</protein>
<dbReference type="PROSITE" id="PS50157">
    <property type="entry name" value="ZINC_FINGER_C2H2_2"/>
    <property type="match status" value="8"/>
</dbReference>
<dbReference type="RefSeq" id="XP_012944982.1">
    <property type="nucleotide sequence ID" value="XM_013089528.2"/>
</dbReference>
<feature type="domain" description="C2H2-type" evidence="8">
    <location>
        <begin position="336"/>
        <end position="363"/>
    </location>
</feature>
<evidence type="ECO:0000256" key="7">
    <source>
        <dbReference type="PROSITE-ProRule" id="PRU00042"/>
    </source>
</evidence>
<accession>A0ABM0K822</accession>
<dbReference type="SUPFAM" id="SSF57667">
    <property type="entry name" value="beta-beta-alpha zinc fingers"/>
    <property type="match status" value="5"/>
</dbReference>
<keyword evidence="4 7" id="KW-0863">Zinc-finger</keyword>
<evidence type="ECO:0000256" key="5">
    <source>
        <dbReference type="ARBA" id="ARBA00022833"/>
    </source>
</evidence>
<evidence type="ECO:0000313" key="11">
    <source>
        <dbReference type="RefSeq" id="XP_012944982.1"/>
    </source>
</evidence>
<dbReference type="GeneID" id="101856616"/>
<dbReference type="Pfam" id="PF00096">
    <property type="entry name" value="zf-C2H2"/>
    <property type="match status" value="7"/>
</dbReference>
<keyword evidence="9" id="KW-1185">Reference proteome</keyword>
<evidence type="ECO:0000256" key="3">
    <source>
        <dbReference type="ARBA" id="ARBA00022737"/>
    </source>
</evidence>
<evidence type="ECO:0000256" key="2">
    <source>
        <dbReference type="ARBA" id="ARBA00022723"/>
    </source>
</evidence>
<sequence length="488" mass="54089">MADQDMVMQIKLEIDYNDFEEEEGGGNTQYITPVDERYGQDVKPVAKGNSTEEEPGVSLHSLSDEVAGHSFDIMQNILGATDCVKSNSDRTEKLTEGSSDSLADVGGARVEYGTSGGSLKFPVTSEYQRFMEEYSRITSVHEGDTETGSGINSLSPSKNSVYPFGASETTGSWGLPELTRTTSDLGSDLESSISQLSRSSIIASALSGGQFRCDVCSEGFSLLSQLQMHRMTHASGSLNFSEEKPVVKEKKYQCDECDSSFAGLGNLKIHKRVHTGEKPYACTECDAKFARGHDLNRHAKIHTGERPHICDICHAQFSDTRYLKLHLRTHSGERPFQCDVCQQRFTQVSSLKVHKRKHTGERPYECEFCGTSFIQLQDVIRHRRTHTGERPFKCDVCDASFIEGGHLKRHKRRHTGEKPYKCELCDKRFAHASSLKYHYGTHPASELSLLGDVAGIGGARSPAEVVRAKKRGRKARLAKAAEEKMADS</sequence>
<evidence type="ECO:0000259" key="8">
    <source>
        <dbReference type="PROSITE" id="PS50157"/>
    </source>
</evidence>
<feature type="domain" description="C2H2-type" evidence="8">
    <location>
        <begin position="211"/>
        <end position="238"/>
    </location>
</feature>
<dbReference type="InterPro" id="IPR013087">
    <property type="entry name" value="Znf_C2H2_type"/>
</dbReference>
<evidence type="ECO:0000256" key="1">
    <source>
        <dbReference type="ARBA" id="ARBA00004123"/>
    </source>
</evidence>
<keyword evidence="5" id="KW-0862">Zinc</keyword>
<dbReference type="PANTHER" id="PTHR16515:SF49">
    <property type="entry name" value="GASTRULA ZINC FINGER PROTEIN XLCGF49.1-LIKE-RELATED"/>
    <property type="match status" value="1"/>
</dbReference>
<feature type="domain" description="C2H2-type" evidence="8">
    <location>
        <begin position="252"/>
        <end position="279"/>
    </location>
</feature>
<keyword evidence="6" id="KW-0539">Nucleus</keyword>
<keyword evidence="2" id="KW-0479">Metal-binding</keyword>
<dbReference type="PROSITE" id="PS00028">
    <property type="entry name" value="ZINC_FINGER_C2H2_1"/>
    <property type="match status" value="8"/>
</dbReference>
<dbReference type="InterPro" id="IPR050331">
    <property type="entry name" value="Zinc_finger"/>
</dbReference>
<keyword evidence="3" id="KW-0677">Repeat</keyword>
<feature type="domain" description="C2H2-type" evidence="8">
    <location>
        <begin position="420"/>
        <end position="447"/>
    </location>
</feature>
<feature type="domain" description="C2H2-type" evidence="8">
    <location>
        <begin position="308"/>
        <end position="335"/>
    </location>
</feature>
<evidence type="ECO:0000313" key="9">
    <source>
        <dbReference type="Proteomes" id="UP000694888"/>
    </source>
</evidence>